<dbReference type="EMBL" id="CP000155">
    <property type="protein sequence ID" value="ABC27761.1"/>
    <property type="molecule type" value="Genomic_DNA"/>
</dbReference>
<proteinExistence type="predicted"/>
<name>Q2SNL3_HAHCH</name>
<feature type="compositionally biased region" description="Basic and acidic residues" evidence="1">
    <location>
        <begin position="16"/>
        <end position="30"/>
    </location>
</feature>
<reference evidence="2 3" key="1">
    <citation type="journal article" date="2005" name="Nucleic Acids Res.">
        <title>Genomic blueprint of Hahella chejuensis, a marine microbe producing an algicidal agent.</title>
        <authorList>
            <person name="Jeong H."/>
            <person name="Yim J.H."/>
            <person name="Lee C."/>
            <person name="Choi S.-H."/>
            <person name="Park Y.K."/>
            <person name="Yoon S.H."/>
            <person name="Hur C.-G."/>
            <person name="Kang H.-Y."/>
            <person name="Kim D."/>
            <person name="Lee H.H."/>
            <person name="Park K.H."/>
            <person name="Park S.-H."/>
            <person name="Park H.-S."/>
            <person name="Lee H.K."/>
            <person name="Oh T.K."/>
            <person name="Kim J.F."/>
        </authorList>
    </citation>
    <scope>NUCLEOTIDE SEQUENCE [LARGE SCALE GENOMIC DNA]</scope>
    <source>
        <strain evidence="2 3">KCTC 2396</strain>
    </source>
</reference>
<sequence>MPINPLDISGGALPEKGIKKGAERRPRQGL</sequence>
<protein>
    <submittedName>
        <fullName evidence="2">Uncharacterized protein</fullName>
    </submittedName>
</protein>
<evidence type="ECO:0000313" key="3">
    <source>
        <dbReference type="Proteomes" id="UP000000238"/>
    </source>
</evidence>
<dbReference type="KEGG" id="hch:HCH_00870"/>
<evidence type="ECO:0000256" key="1">
    <source>
        <dbReference type="SAM" id="MobiDB-lite"/>
    </source>
</evidence>
<keyword evidence="3" id="KW-1185">Reference proteome</keyword>
<dbReference type="AlphaFoldDB" id="Q2SNL3"/>
<evidence type="ECO:0000313" key="2">
    <source>
        <dbReference type="EMBL" id="ABC27761.1"/>
    </source>
</evidence>
<accession>Q2SNL3</accession>
<gene>
    <name evidence="2" type="ordered locus">HCH_00870</name>
</gene>
<dbReference type="STRING" id="349521.HCH_00870"/>
<feature type="region of interest" description="Disordered" evidence="1">
    <location>
        <begin position="1"/>
        <end position="30"/>
    </location>
</feature>
<organism evidence="2 3">
    <name type="scientific">Hahella chejuensis (strain KCTC 2396)</name>
    <dbReference type="NCBI Taxonomy" id="349521"/>
    <lineage>
        <taxon>Bacteria</taxon>
        <taxon>Pseudomonadati</taxon>
        <taxon>Pseudomonadota</taxon>
        <taxon>Gammaproteobacteria</taxon>
        <taxon>Oceanospirillales</taxon>
        <taxon>Hahellaceae</taxon>
        <taxon>Hahella</taxon>
    </lineage>
</organism>
<dbReference type="Proteomes" id="UP000000238">
    <property type="component" value="Chromosome"/>
</dbReference>
<dbReference type="HOGENOM" id="CLU_3403823_0_0_6"/>